<dbReference type="InterPro" id="IPR007527">
    <property type="entry name" value="Znf_SWIM"/>
</dbReference>
<dbReference type="OrthoDB" id="1844242at2759"/>
<dbReference type="Pfam" id="PF04434">
    <property type="entry name" value="SWIM"/>
    <property type="match status" value="1"/>
</dbReference>
<keyword evidence="2 4" id="KW-0863">Zinc-finger</keyword>
<dbReference type="PROSITE" id="PS50966">
    <property type="entry name" value="ZF_SWIM"/>
    <property type="match status" value="1"/>
</dbReference>
<comment type="caution">
    <text evidence="6">The sequence shown here is derived from an EMBL/GenBank/DDBJ whole genome shotgun (WGS) entry which is preliminary data.</text>
</comment>
<proteinExistence type="predicted"/>
<reference evidence="6" key="2">
    <citation type="journal article" date="2023" name="Plants (Basel)">
        <title>Annotation of the Turnera subulata (Passifloraceae) Draft Genome Reveals the S-Locus Evolved after the Divergence of Turneroideae from Passifloroideae in a Stepwise Manner.</title>
        <authorList>
            <person name="Henning P.M."/>
            <person name="Roalson E.H."/>
            <person name="Mir W."/>
            <person name="McCubbin A.G."/>
            <person name="Shore J.S."/>
        </authorList>
    </citation>
    <scope>NUCLEOTIDE SEQUENCE</scope>
    <source>
        <strain evidence="6">F60SS</strain>
    </source>
</reference>
<gene>
    <name evidence="6" type="ORF">Tsubulata_019775</name>
</gene>
<name>A0A9Q0FU34_9ROSI</name>
<dbReference type="EMBL" id="JAKUCV010003719">
    <property type="protein sequence ID" value="KAJ4837874.1"/>
    <property type="molecule type" value="Genomic_DNA"/>
</dbReference>
<dbReference type="Proteomes" id="UP001141552">
    <property type="component" value="Unassembled WGS sequence"/>
</dbReference>
<dbReference type="PANTHER" id="PTHR31973:SF187">
    <property type="entry name" value="MUTATOR TRANSPOSASE MUDRA PROTEIN"/>
    <property type="match status" value="1"/>
</dbReference>
<dbReference type="PANTHER" id="PTHR31973">
    <property type="entry name" value="POLYPROTEIN, PUTATIVE-RELATED"/>
    <property type="match status" value="1"/>
</dbReference>
<dbReference type="SMART" id="SM00575">
    <property type="entry name" value="ZnF_PMZ"/>
    <property type="match status" value="1"/>
</dbReference>
<dbReference type="GO" id="GO:0008270">
    <property type="term" value="F:zinc ion binding"/>
    <property type="evidence" value="ECO:0007669"/>
    <property type="project" value="UniProtKB-KW"/>
</dbReference>
<evidence type="ECO:0000313" key="6">
    <source>
        <dbReference type="EMBL" id="KAJ4837874.1"/>
    </source>
</evidence>
<evidence type="ECO:0000256" key="1">
    <source>
        <dbReference type="ARBA" id="ARBA00022723"/>
    </source>
</evidence>
<accession>A0A9Q0FU34</accession>
<keyword evidence="1" id="KW-0479">Metal-binding</keyword>
<evidence type="ECO:0000256" key="4">
    <source>
        <dbReference type="PROSITE-ProRule" id="PRU00325"/>
    </source>
</evidence>
<evidence type="ECO:0000256" key="3">
    <source>
        <dbReference type="ARBA" id="ARBA00022833"/>
    </source>
</evidence>
<sequence length="388" mass="45738">MQELKLIRDERHFLEVVDDIEQRGINSIHVFLKYEWNDIQLNEDENEVSVDGEVHDHEAINNIIGGNTDGEEAGYDEDDEYFDEDYMPPEDSDFEEIDEDEIDFNNLYEDVFQSIHMHEEIGFRKKHMHSTVGESSSQATADGLTSLFDNELSFLEHRFCLRHLWCNFRKQWGSKIFKDYLWNAARAYIENNFKFWMEKLKELEGGGKEAYEWLMRISLPLWTRHMMSLRIRCELLLNNLAKSFNALTLEAKDKPIITLMESIWRLLMLRFVKKKKIIKEHKQKLCTRIINKLEKVKKDSTACTVIPGGHGQQFEVTHSYGSKAVCDMREMSCTCKRWDYTRIPCLHACASIMYANMDPEDFVHRCYTMASFELCYAQGIDPVLKKED</sequence>
<reference evidence="6" key="1">
    <citation type="submission" date="2022-02" db="EMBL/GenBank/DDBJ databases">
        <authorList>
            <person name="Henning P.M."/>
            <person name="McCubbin A.G."/>
            <person name="Shore J.S."/>
        </authorList>
    </citation>
    <scope>NUCLEOTIDE SEQUENCE</scope>
    <source>
        <strain evidence="6">F60SS</strain>
        <tissue evidence="6">Leaves</tissue>
    </source>
</reference>
<protein>
    <recommendedName>
        <fullName evidence="5">SWIM-type domain-containing protein</fullName>
    </recommendedName>
</protein>
<feature type="domain" description="SWIM-type" evidence="5">
    <location>
        <begin position="314"/>
        <end position="356"/>
    </location>
</feature>
<evidence type="ECO:0000256" key="2">
    <source>
        <dbReference type="ARBA" id="ARBA00022771"/>
    </source>
</evidence>
<dbReference type="InterPro" id="IPR006564">
    <property type="entry name" value="Znf_PMZ"/>
</dbReference>
<evidence type="ECO:0000313" key="7">
    <source>
        <dbReference type="Proteomes" id="UP001141552"/>
    </source>
</evidence>
<organism evidence="6 7">
    <name type="scientific">Turnera subulata</name>
    <dbReference type="NCBI Taxonomy" id="218843"/>
    <lineage>
        <taxon>Eukaryota</taxon>
        <taxon>Viridiplantae</taxon>
        <taxon>Streptophyta</taxon>
        <taxon>Embryophyta</taxon>
        <taxon>Tracheophyta</taxon>
        <taxon>Spermatophyta</taxon>
        <taxon>Magnoliopsida</taxon>
        <taxon>eudicotyledons</taxon>
        <taxon>Gunneridae</taxon>
        <taxon>Pentapetalae</taxon>
        <taxon>rosids</taxon>
        <taxon>fabids</taxon>
        <taxon>Malpighiales</taxon>
        <taxon>Passifloraceae</taxon>
        <taxon>Turnera</taxon>
    </lineage>
</organism>
<dbReference type="AlphaFoldDB" id="A0A9Q0FU34"/>
<keyword evidence="7" id="KW-1185">Reference proteome</keyword>
<keyword evidence="3" id="KW-0862">Zinc</keyword>
<evidence type="ECO:0000259" key="5">
    <source>
        <dbReference type="PROSITE" id="PS50966"/>
    </source>
</evidence>